<dbReference type="InterPro" id="IPR029001">
    <property type="entry name" value="ITPase-like_fam"/>
</dbReference>
<evidence type="ECO:0000256" key="3">
    <source>
        <dbReference type="ARBA" id="ARBA00023080"/>
    </source>
</evidence>
<organism evidence="5 6">
    <name type="scientific">Idiomarina xiamenensis 10-D-4</name>
    <dbReference type="NCBI Taxonomy" id="740709"/>
    <lineage>
        <taxon>Bacteria</taxon>
        <taxon>Pseudomonadati</taxon>
        <taxon>Pseudomonadota</taxon>
        <taxon>Gammaproteobacteria</taxon>
        <taxon>Alteromonadales</taxon>
        <taxon>Idiomarinaceae</taxon>
        <taxon>Idiomarina</taxon>
    </lineage>
</organism>
<comment type="caution">
    <text evidence="5">The sequence shown here is derived from an EMBL/GenBank/DDBJ whole genome shotgun (WGS) entry which is preliminary data.</text>
</comment>
<comment type="function">
    <text evidence="4">Nucleoside triphosphate pyrophosphatase that hydrolyzes dTTP and UTP. May have a dual role in cell division arrest and in preventing the incorporation of modified nucleotides into cellular nucleic acids.</text>
</comment>
<dbReference type="GO" id="GO:0005737">
    <property type="term" value="C:cytoplasm"/>
    <property type="evidence" value="ECO:0007669"/>
    <property type="project" value="UniProtKB-SubCell"/>
</dbReference>
<comment type="cofactor">
    <cofactor evidence="1 4">
        <name>a divalent metal cation</name>
        <dbReference type="ChEBI" id="CHEBI:60240"/>
    </cofactor>
</comment>
<dbReference type="NCBIfam" id="TIGR00172">
    <property type="entry name" value="maf"/>
    <property type="match status" value="1"/>
</dbReference>
<dbReference type="PANTHER" id="PTHR43213">
    <property type="entry name" value="BIFUNCTIONAL DTTP/UTP PYROPHOSPHATASE/METHYLTRANSFERASE PROTEIN-RELATED"/>
    <property type="match status" value="1"/>
</dbReference>
<keyword evidence="2 4" id="KW-0378">Hydrolase</keyword>
<feature type="site" description="Important for substrate specificity" evidence="4">
    <location>
        <position position="12"/>
    </location>
</feature>
<dbReference type="Pfam" id="PF02545">
    <property type="entry name" value="Maf"/>
    <property type="match status" value="1"/>
</dbReference>
<name>K2JPF9_9GAMM</name>
<feature type="site" description="Important for substrate specificity" evidence="4">
    <location>
        <position position="75"/>
    </location>
</feature>
<dbReference type="STRING" id="740709.A10D4_03565"/>
<comment type="catalytic activity">
    <reaction evidence="4">
        <text>dTTP + H2O = dTMP + diphosphate + H(+)</text>
        <dbReference type="Rhea" id="RHEA:28534"/>
        <dbReference type="ChEBI" id="CHEBI:15377"/>
        <dbReference type="ChEBI" id="CHEBI:15378"/>
        <dbReference type="ChEBI" id="CHEBI:33019"/>
        <dbReference type="ChEBI" id="CHEBI:37568"/>
        <dbReference type="ChEBI" id="CHEBI:63528"/>
        <dbReference type="EC" id="3.6.1.9"/>
    </reaction>
</comment>
<dbReference type="GO" id="GO:0036218">
    <property type="term" value="F:dTTP diphosphatase activity"/>
    <property type="evidence" value="ECO:0007669"/>
    <property type="project" value="RHEA"/>
</dbReference>
<evidence type="ECO:0000256" key="4">
    <source>
        <dbReference type="HAMAP-Rule" id="MF_00528"/>
    </source>
</evidence>
<dbReference type="RefSeq" id="WP_008487781.1">
    <property type="nucleotide sequence ID" value="NZ_AMRG01000003.1"/>
</dbReference>
<dbReference type="GO" id="GO:0036221">
    <property type="term" value="F:UTP diphosphatase activity"/>
    <property type="evidence" value="ECO:0007669"/>
    <property type="project" value="RHEA"/>
</dbReference>
<dbReference type="PATRIC" id="fig|740709.3.peg.718"/>
<sequence>MKTLYLASASPRRQQLLSLLRPQFHQRPSHIVEQRQPHEAALPYVQRLAAEKAAASWTELTAAEQQQGLVLGADTIIVCDQQVLEKPRDKAHFMSMMSMLSDRTHQVVTAIYGQTANAIAQQQVVTDVSFASISEAQAEAYWASGEPQDKAAGYAIQGGAGRFVTQLSGSYFAVVGLPLYETEQLLLTLGG</sequence>
<keyword evidence="6" id="KW-1185">Reference proteome</keyword>
<reference evidence="5 6" key="1">
    <citation type="journal article" date="2012" name="J. Bacteriol.">
        <title>Genome Sequence of Idiomarina xiamenensis Type Strain 10-D-4.</title>
        <authorList>
            <person name="Lai Q."/>
            <person name="Wang L."/>
            <person name="Wang W."/>
            <person name="Shao Z."/>
        </authorList>
    </citation>
    <scope>NUCLEOTIDE SEQUENCE [LARGE SCALE GENOMIC DNA]</scope>
    <source>
        <strain evidence="5 6">10-D-4</strain>
    </source>
</reference>
<dbReference type="GO" id="GO:0009117">
    <property type="term" value="P:nucleotide metabolic process"/>
    <property type="evidence" value="ECO:0007669"/>
    <property type="project" value="UniProtKB-KW"/>
</dbReference>
<evidence type="ECO:0000256" key="1">
    <source>
        <dbReference type="ARBA" id="ARBA00001968"/>
    </source>
</evidence>
<accession>K2JPF9</accession>
<dbReference type="SUPFAM" id="SSF52972">
    <property type="entry name" value="ITPase-like"/>
    <property type="match status" value="1"/>
</dbReference>
<comment type="caution">
    <text evidence="4">Lacks conserved residue(s) required for the propagation of feature annotation.</text>
</comment>
<evidence type="ECO:0000313" key="6">
    <source>
        <dbReference type="Proteomes" id="UP000014115"/>
    </source>
</evidence>
<comment type="similarity">
    <text evidence="4">Belongs to the Maf family. YhdE subfamily.</text>
</comment>
<dbReference type="Proteomes" id="UP000014115">
    <property type="component" value="Unassembled WGS sequence"/>
</dbReference>
<proteinExistence type="inferred from homology"/>
<keyword evidence="3 4" id="KW-0546">Nucleotide metabolism</keyword>
<dbReference type="AlphaFoldDB" id="K2JPF9"/>
<comment type="subcellular location">
    <subcellularLocation>
        <location evidence="4">Cytoplasm</location>
    </subcellularLocation>
</comment>
<dbReference type="EMBL" id="AMRG01000003">
    <property type="protein sequence ID" value="EKE85391.1"/>
    <property type="molecule type" value="Genomic_DNA"/>
</dbReference>
<feature type="site" description="Important for substrate specificity" evidence="4">
    <location>
        <position position="157"/>
    </location>
</feature>
<evidence type="ECO:0000313" key="5">
    <source>
        <dbReference type="EMBL" id="EKE85391.1"/>
    </source>
</evidence>
<protein>
    <recommendedName>
        <fullName evidence="4">dTTP/UTP pyrophosphatase</fullName>
        <shortName evidence="4">dTTPase/UTPase</shortName>
        <ecNumber evidence="4">3.6.1.9</ecNumber>
    </recommendedName>
    <alternativeName>
        <fullName evidence="4">Nucleoside triphosphate pyrophosphatase</fullName>
    </alternativeName>
    <alternativeName>
        <fullName evidence="4">Nucleotide pyrophosphatase</fullName>
        <shortName evidence="4">Nucleotide PPase</shortName>
    </alternativeName>
</protein>
<keyword evidence="4" id="KW-0963">Cytoplasm</keyword>
<dbReference type="OrthoDB" id="9807767at2"/>
<dbReference type="EC" id="3.6.1.9" evidence="4"/>
<dbReference type="eggNOG" id="COG0424">
    <property type="taxonomic scope" value="Bacteria"/>
</dbReference>
<dbReference type="PANTHER" id="PTHR43213:SF5">
    <property type="entry name" value="BIFUNCTIONAL DTTP_UTP PYROPHOSPHATASE_METHYLTRANSFERASE PROTEIN-RELATED"/>
    <property type="match status" value="1"/>
</dbReference>
<dbReference type="HAMAP" id="MF_00528">
    <property type="entry name" value="Maf"/>
    <property type="match status" value="1"/>
</dbReference>
<dbReference type="InterPro" id="IPR003697">
    <property type="entry name" value="Maf-like"/>
</dbReference>
<dbReference type="CDD" id="cd00555">
    <property type="entry name" value="Maf"/>
    <property type="match status" value="1"/>
</dbReference>
<dbReference type="Gene3D" id="3.90.950.10">
    <property type="match status" value="1"/>
</dbReference>
<comment type="catalytic activity">
    <reaction evidence="4">
        <text>UTP + H2O = UMP + diphosphate + H(+)</text>
        <dbReference type="Rhea" id="RHEA:29395"/>
        <dbReference type="ChEBI" id="CHEBI:15377"/>
        <dbReference type="ChEBI" id="CHEBI:15378"/>
        <dbReference type="ChEBI" id="CHEBI:33019"/>
        <dbReference type="ChEBI" id="CHEBI:46398"/>
        <dbReference type="ChEBI" id="CHEBI:57865"/>
        <dbReference type="EC" id="3.6.1.9"/>
    </reaction>
</comment>
<dbReference type="PIRSF" id="PIRSF006305">
    <property type="entry name" value="Maf"/>
    <property type="match status" value="1"/>
</dbReference>
<evidence type="ECO:0000256" key="2">
    <source>
        <dbReference type="ARBA" id="ARBA00022801"/>
    </source>
</evidence>
<gene>
    <name evidence="5" type="ORF">A10D4_03565</name>
</gene>
<feature type="active site" description="Proton acceptor" evidence="4">
    <location>
        <position position="74"/>
    </location>
</feature>